<name>A0A0F9PF94_9ZZZZ</name>
<reference evidence="1" key="1">
    <citation type="journal article" date="2015" name="Nature">
        <title>Complex archaea that bridge the gap between prokaryotes and eukaryotes.</title>
        <authorList>
            <person name="Spang A."/>
            <person name="Saw J.H."/>
            <person name="Jorgensen S.L."/>
            <person name="Zaremba-Niedzwiedzka K."/>
            <person name="Martijn J."/>
            <person name="Lind A.E."/>
            <person name="van Eijk R."/>
            <person name="Schleper C."/>
            <person name="Guy L."/>
            <person name="Ettema T.J."/>
        </authorList>
    </citation>
    <scope>NUCLEOTIDE SEQUENCE</scope>
</reference>
<accession>A0A0F9PF94</accession>
<gene>
    <name evidence="1" type="ORF">LCGC14_0833670</name>
</gene>
<dbReference type="EMBL" id="LAZR01002402">
    <property type="protein sequence ID" value="KKN30485.1"/>
    <property type="molecule type" value="Genomic_DNA"/>
</dbReference>
<proteinExistence type="predicted"/>
<organism evidence="1">
    <name type="scientific">marine sediment metagenome</name>
    <dbReference type="NCBI Taxonomy" id="412755"/>
    <lineage>
        <taxon>unclassified sequences</taxon>
        <taxon>metagenomes</taxon>
        <taxon>ecological metagenomes</taxon>
    </lineage>
</organism>
<protein>
    <submittedName>
        <fullName evidence="1">Uncharacterized protein</fullName>
    </submittedName>
</protein>
<evidence type="ECO:0000313" key="1">
    <source>
        <dbReference type="EMBL" id="KKN30485.1"/>
    </source>
</evidence>
<sequence>MFTLQERAIIEIERLGFTQDVLFNLFFDLLESSMGDKFQHNNLYISKWLGVLNGRLIGQSLFKEGKQDIKMINNILSDTDLFSNPGELRDFMFKKSDGSFNFDQEQKEWLDLYLTKILTYVGSNQDIIDARDKLASIIGGLTDPLGVSRDNEYFIDTEITFAKRVLESAEHLMGHGTIRLILLGMANVDNAKNFRVLSRFDSKIMFKIMRHTGFTSPRLTRNVPQFGDSPLSAPTTDPHRRDQIYFGALLLDSHISFRLDPTTWSERKDSHIFPFGPIPLSGITLEASSNRDLSFEIASYLATIFSNNYGKRLQVIDGVNMKIDNTNLFLEKQNNLINKFLVLIENDVMSKRITEAKKLLMITQLSNYVRSALSIFLDRSSSFRGVFEAFIDSGDTFTEIEFPFLDLSNGKYNYKLPIYYKDFAGVDIALWAYSGGYTGIPGGLSQAKFNKIKNENIGNVVEQLKKEILLVGGHVKIYPLYATNTGFKANANANGFPVHSPRATPPTPFMIDLRNPSSPDYQNSEYILRHIVFLLSGSPVGFAVKDINSEFGDNHAYFVFTRDGYLKSNQILTSAGNGRPYYLEFYDEFNDPDNPGNLISFYANLDVHNQDWKDAWKFSAGMTHGSHSEFTTYYLYWLRDSMDDMAVYLRGVVRHPTN</sequence>
<dbReference type="AlphaFoldDB" id="A0A0F9PF94"/>
<comment type="caution">
    <text evidence="1">The sequence shown here is derived from an EMBL/GenBank/DDBJ whole genome shotgun (WGS) entry which is preliminary data.</text>
</comment>